<keyword evidence="2" id="KW-1185">Reference proteome</keyword>
<sequence>MVSARVSQFWKPSVDSGGRSGPSASFPSSWYLNDFEELQPLGHGGFGHVGLCKNKLDGRQEVATLSHLQHQHVFRYYEAWFETGDAGTDVDSMWGSGTAASSAFSNRAASSADVAGQENKLESTYLYIQMEYFPSQVVEVVAA</sequence>
<reference evidence="1 2" key="1">
    <citation type="journal article" date="2023" name="Science">
        <title>Complex scaffold remodeling in plant triterpene biosynthesis.</title>
        <authorList>
            <person name="De La Pena R."/>
            <person name="Hodgson H."/>
            <person name="Liu J.C."/>
            <person name="Stephenson M.J."/>
            <person name="Martin A.C."/>
            <person name="Owen C."/>
            <person name="Harkess A."/>
            <person name="Leebens-Mack J."/>
            <person name="Jimenez L.E."/>
            <person name="Osbourn A."/>
            <person name="Sattely E.S."/>
        </authorList>
    </citation>
    <scope>NUCLEOTIDE SEQUENCE [LARGE SCALE GENOMIC DNA]</scope>
    <source>
        <strain evidence="2">cv. JPN11</strain>
        <tissue evidence="1">Leaf</tissue>
    </source>
</reference>
<protein>
    <submittedName>
        <fullName evidence="1">EIF-2-alpha kinase GCN2</fullName>
    </submittedName>
</protein>
<dbReference type="EMBL" id="CM051396">
    <property type="protein sequence ID" value="KAJ4723439.1"/>
    <property type="molecule type" value="Genomic_DNA"/>
</dbReference>
<accession>A0ACC1YJW3</accession>
<name>A0ACC1YJW3_MELAZ</name>
<evidence type="ECO:0000313" key="2">
    <source>
        <dbReference type="Proteomes" id="UP001164539"/>
    </source>
</evidence>
<organism evidence="1 2">
    <name type="scientific">Melia azedarach</name>
    <name type="common">Chinaberry tree</name>
    <dbReference type="NCBI Taxonomy" id="155640"/>
    <lineage>
        <taxon>Eukaryota</taxon>
        <taxon>Viridiplantae</taxon>
        <taxon>Streptophyta</taxon>
        <taxon>Embryophyta</taxon>
        <taxon>Tracheophyta</taxon>
        <taxon>Spermatophyta</taxon>
        <taxon>Magnoliopsida</taxon>
        <taxon>eudicotyledons</taxon>
        <taxon>Gunneridae</taxon>
        <taxon>Pentapetalae</taxon>
        <taxon>rosids</taxon>
        <taxon>malvids</taxon>
        <taxon>Sapindales</taxon>
        <taxon>Meliaceae</taxon>
        <taxon>Melia</taxon>
    </lineage>
</organism>
<comment type="caution">
    <text evidence="1">The sequence shown here is derived from an EMBL/GenBank/DDBJ whole genome shotgun (WGS) entry which is preliminary data.</text>
</comment>
<proteinExistence type="predicted"/>
<keyword evidence="1" id="KW-0418">Kinase</keyword>
<keyword evidence="1" id="KW-0808">Transferase</keyword>
<gene>
    <name evidence="1" type="ORF">OWV82_006812</name>
</gene>
<dbReference type="Proteomes" id="UP001164539">
    <property type="component" value="Chromosome 3"/>
</dbReference>
<evidence type="ECO:0000313" key="1">
    <source>
        <dbReference type="EMBL" id="KAJ4723439.1"/>
    </source>
</evidence>